<evidence type="ECO:0000256" key="9">
    <source>
        <dbReference type="SAM" id="SignalP"/>
    </source>
</evidence>
<dbReference type="Gene3D" id="3.30.379.10">
    <property type="entry name" value="Chitobiase/beta-hexosaminidase domain 2-like"/>
    <property type="match status" value="1"/>
</dbReference>
<evidence type="ECO:0000256" key="7">
    <source>
        <dbReference type="ARBA" id="ARBA00033000"/>
    </source>
</evidence>
<comment type="catalytic activity">
    <reaction evidence="1">
        <text>Hydrolysis of terminal non-reducing N-acetyl-D-hexosamine residues in N-acetyl-beta-D-hexosaminides.</text>
        <dbReference type="EC" id="3.2.1.52"/>
    </reaction>
</comment>
<evidence type="ECO:0000259" key="10">
    <source>
        <dbReference type="Pfam" id="PF00728"/>
    </source>
</evidence>
<gene>
    <name evidence="13" type="ORF">NEE01_21275</name>
</gene>
<comment type="similarity">
    <text evidence="2">Belongs to the glycosyl hydrolase 20 family.</text>
</comment>
<dbReference type="EMBL" id="JANFAV010000021">
    <property type="protein sequence ID" value="MCW6537318.1"/>
    <property type="molecule type" value="Genomic_DNA"/>
</dbReference>
<dbReference type="InterPro" id="IPR015883">
    <property type="entry name" value="Glyco_hydro_20_cat"/>
</dbReference>
<dbReference type="Pfam" id="PF13290">
    <property type="entry name" value="CHB_HEX_C_1"/>
    <property type="match status" value="1"/>
</dbReference>
<keyword evidence="5" id="KW-0326">Glycosidase</keyword>
<evidence type="ECO:0000256" key="3">
    <source>
        <dbReference type="ARBA" id="ARBA00012663"/>
    </source>
</evidence>
<dbReference type="InterPro" id="IPR059177">
    <property type="entry name" value="GH29D-like_dom"/>
</dbReference>
<dbReference type="RefSeq" id="WP_265271297.1">
    <property type="nucleotide sequence ID" value="NZ_JANFAV010000021.1"/>
</dbReference>
<reference evidence="13" key="1">
    <citation type="submission" date="2022-06" db="EMBL/GenBank/DDBJ databases">
        <title>Sphingomonas sp. nov. isolated from rhizosphere soil of tomato.</title>
        <authorList>
            <person name="Dong H."/>
            <person name="Gao R."/>
        </authorList>
    </citation>
    <scope>NUCLEOTIDE SEQUENCE</scope>
    <source>
        <strain evidence="13">MMSM24</strain>
    </source>
</reference>
<dbReference type="PANTHER" id="PTHR22600">
    <property type="entry name" value="BETA-HEXOSAMINIDASE"/>
    <property type="match status" value="1"/>
</dbReference>
<evidence type="ECO:0000259" key="12">
    <source>
        <dbReference type="Pfam" id="PF13290"/>
    </source>
</evidence>
<dbReference type="Pfam" id="PF00728">
    <property type="entry name" value="Glyco_hydro_20"/>
    <property type="match status" value="1"/>
</dbReference>
<evidence type="ECO:0000256" key="8">
    <source>
        <dbReference type="PIRSR" id="PIRSR625705-1"/>
    </source>
</evidence>
<dbReference type="GO" id="GO:0030203">
    <property type="term" value="P:glycosaminoglycan metabolic process"/>
    <property type="evidence" value="ECO:0007669"/>
    <property type="project" value="TreeGrafter"/>
</dbReference>
<evidence type="ECO:0000256" key="6">
    <source>
        <dbReference type="ARBA" id="ARBA00030512"/>
    </source>
</evidence>
<dbReference type="InterPro" id="IPR017853">
    <property type="entry name" value="GH"/>
</dbReference>
<organism evidence="13 14">
    <name type="scientific">Sphingomonas lycopersici</name>
    <dbReference type="NCBI Taxonomy" id="2951807"/>
    <lineage>
        <taxon>Bacteria</taxon>
        <taxon>Pseudomonadati</taxon>
        <taxon>Pseudomonadota</taxon>
        <taxon>Alphaproteobacteria</taxon>
        <taxon>Sphingomonadales</taxon>
        <taxon>Sphingomonadaceae</taxon>
        <taxon>Sphingomonas</taxon>
    </lineage>
</organism>
<dbReference type="SUPFAM" id="SSF51445">
    <property type="entry name" value="(Trans)glycosidases"/>
    <property type="match status" value="1"/>
</dbReference>
<keyword evidence="14" id="KW-1185">Reference proteome</keyword>
<dbReference type="Pfam" id="PF02838">
    <property type="entry name" value="Glyco_hydro_20b"/>
    <property type="match status" value="1"/>
</dbReference>
<feature type="signal peptide" evidence="9">
    <location>
        <begin position="1"/>
        <end position="19"/>
    </location>
</feature>
<feature type="active site" description="Proton donor" evidence="8">
    <location>
        <position position="321"/>
    </location>
</feature>
<dbReference type="GO" id="GO:0016020">
    <property type="term" value="C:membrane"/>
    <property type="evidence" value="ECO:0007669"/>
    <property type="project" value="TreeGrafter"/>
</dbReference>
<dbReference type="CDD" id="cd06563">
    <property type="entry name" value="GH20_chitobiase-like"/>
    <property type="match status" value="1"/>
</dbReference>
<name>A0AA42CW23_9SPHN</name>
<dbReference type="GO" id="GO:0005975">
    <property type="term" value="P:carbohydrate metabolic process"/>
    <property type="evidence" value="ECO:0007669"/>
    <property type="project" value="InterPro"/>
</dbReference>
<evidence type="ECO:0000256" key="4">
    <source>
        <dbReference type="ARBA" id="ARBA00022801"/>
    </source>
</evidence>
<evidence type="ECO:0000259" key="11">
    <source>
        <dbReference type="Pfam" id="PF02838"/>
    </source>
</evidence>
<evidence type="ECO:0000256" key="2">
    <source>
        <dbReference type="ARBA" id="ARBA00006285"/>
    </source>
</evidence>
<feature type="domain" description="Beta-hexosaminidase bacterial type N-terminal" evidence="11">
    <location>
        <begin position="23"/>
        <end position="147"/>
    </location>
</feature>
<dbReference type="EC" id="3.2.1.52" evidence="3"/>
<feature type="domain" description="Glycoside hydrolase family 20 catalytic" evidence="10">
    <location>
        <begin position="150"/>
        <end position="490"/>
    </location>
</feature>
<dbReference type="PANTHER" id="PTHR22600:SF57">
    <property type="entry name" value="BETA-N-ACETYLHEXOSAMINIDASE"/>
    <property type="match status" value="1"/>
</dbReference>
<comment type="caution">
    <text evidence="13">The sequence shown here is derived from an EMBL/GenBank/DDBJ whole genome shotgun (WGS) entry which is preliminary data.</text>
</comment>
<sequence>MHPRRLIALALFAAAPAAAAEPLLLPAPVSAEAGKGAFAVGTATVIVVPPGDRGARNAAERLAEWTLAARGLRLAIVSDAKAPAIRFRRGAAGAAESYALDIAASGATITARDDAGLLYGAVSLWQYLTPDRARGAVSIPAVTVKDAPRFRWRGLMLDSARNFQSPAYIRRLLDWMAVNKLNTFHWHLVDDQGWRLEIRKYPRLTDVSAWRVPATAPGAPPLPRTGGFYTQAEVREIVAYAAARGITIVPEIEMPGHALSALRAYPRLGTGAAIPAGVESDWGVFPWLYNTDDATFAFLEDVLREVMALFPSRYIHVGGDEAVKDQWKASPAIQAKMKSLGIADEDALQSWFIRRMQRFLAANGRRLIGWDEILQGGIAPEATVMSWRGIDGAVAAAKAGHDTVLSPSPALYLNHREGYGPLEPPARGDRIDLRSVYGFDPAPAAIPAEARGHILGVQANLWTEHARTEPRASWMLFPRANALAEVAWSPERSRDFGGFVARLVPQLDRMRALGLEPSASSFTVAPTVDFSPGGTQAKVALANVAGLPIRYTIDGSAVIAASPLYAAPLTLPLATRLRAAAMLGDRALAGAIDTTIDLASVRRQTDEQLATCTDKVKLAVEDDAPANGARASFLTDILNPCWLYRDAPAGGAKQVALTVGQFPFNFQIGADLAAIRFRAPETPDGEFEVRAGSCDGERIAVLPLAPARGKPALTRLVAPLPPRAAKETLCITYTARGVNPMWGLKQVELLP</sequence>
<dbReference type="InterPro" id="IPR015882">
    <property type="entry name" value="HEX_bac_N"/>
</dbReference>
<evidence type="ECO:0000313" key="14">
    <source>
        <dbReference type="Proteomes" id="UP001165565"/>
    </source>
</evidence>
<protein>
    <recommendedName>
        <fullName evidence="3">beta-N-acetylhexosaminidase</fullName>
        <ecNumber evidence="3">3.2.1.52</ecNumber>
    </recommendedName>
    <alternativeName>
        <fullName evidence="6">Beta-N-acetylhexosaminidase</fullName>
    </alternativeName>
    <alternativeName>
        <fullName evidence="7">N-acetyl-beta-glucosaminidase</fullName>
    </alternativeName>
</protein>
<feature type="domain" description="GH29D-like beta-sandwich" evidence="12">
    <location>
        <begin position="535"/>
        <end position="582"/>
    </location>
</feature>
<dbReference type="Gene3D" id="3.20.20.80">
    <property type="entry name" value="Glycosidases"/>
    <property type="match status" value="1"/>
</dbReference>
<evidence type="ECO:0000256" key="1">
    <source>
        <dbReference type="ARBA" id="ARBA00001231"/>
    </source>
</evidence>
<dbReference type="GO" id="GO:0004563">
    <property type="term" value="F:beta-N-acetylhexosaminidase activity"/>
    <property type="evidence" value="ECO:0007669"/>
    <property type="project" value="UniProtKB-EC"/>
</dbReference>
<evidence type="ECO:0000313" key="13">
    <source>
        <dbReference type="EMBL" id="MCW6537318.1"/>
    </source>
</evidence>
<dbReference type="AlphaFoldDB" id="A0AA42CW23"/>
<dbReference type="PRINTS" id="PR00738">
    <property type="entry name" value="GLHYDRLASE20"/>
</dbReference>
<dbReference type="InterPro" id="IPR025705">
    <property type="entry name" value="Beta_hexosaminidase_sua/sub"/>
</dbReference>
<keyword evidence="9" id="KW-0732">Signal</keyword>
<accession>A0AA42CW23</accession>
<dbReference type="Proteomes" id="UP001165565">
    <property type="component" value="Unassembled WGS sequence"/>
</dbReference>
<feature type="chain" id="PRO_5041240321" description="beta-N-acetylhexosaminidase" evidence="9">
    <location>
        <begin position="20"/>
        <end position="751"/>
    </location>
</feature>
<dbReference type="InterPro" id="IPR029018">
    <property type="entry name" value="Hex-like_dom2"/>
</dbReference>
<keyword evidence="4" id="KW-0378">Hydrolase</keyword>
<evidence type="ECO:0000256" key="5">
    <source>
        <dbReference type="ARBA" id="ARBA00023295"/>
    </source>
</evidence>
<dbReference type="SUPFAM" id="SSF55545">
    <property type="entry name" value="beta-N-acetylhexosaminidase-like domain"/>
    <property type="match status" value="1"/>
</dbReference>
<proteinExistence type="inferred from homology"/>